<feature type="domain" description="Resolvase/invertase-type recombinase catalytic" evidence="1">
    <location>
        <begin position="1"/>
        <end position="21"/>
    </location>
</feature>
<dbReference type="SUPFAM" id="SSF88659">
    <property type="entry name" value="Sigma3 and sigma4 domains of RNA polymerase sigma factors"/>
    <property type="match status" value="1"/>
</dbReference>
<organism evidence="2 3">
    <name type="scientific">Carnobacterium maltaromaticum LMA28</name>
    <dbReference type="NCBI Taxonomy" id="1234679"/>
    <lineage>
        <taxon>Bacteria</taxon>
        <taxon>Bacillati</taxon>
        <taxon>Bacillota</taxon>
        <taxon>Bacilli</taxon>
        <taxon>Lactobacillales</taxon>
        <taxon>Carnobacteriaceae</taxon>
        <taxon>Carnobacterium</taxon>
    </lineage>
</organism>
<sequence>MEASLINERIMAGLEAAKLNGKSLGRPPLVEKNQLALQLYYENRFSVKEIATISGLATSTVYKIIKQEKEKPKN</sequence>
<dbReference type="InterPro" id="IPR006119">
    <property type="entry name" value="Resolv_N"/>
</dbReference>
<dbReference type="GO" id="GO:0000150">
    <property type="term" value="F:DNA strand exchange activity"/>
    <property type="evidence" value="ECO:0007669"/>
    <property type="project" value="InterPro"/>
</dbReference>
<dbReference type="InterPro" id="IPR013324">
    <property type="entry name" value="RNA_pol_sigma_r3/r4-like"/>
</dbReference>
<protein>
    <submittedName>
        <fullName evidence="2">Helix-turn-helix domain of resolvase family protein</fullName>
    </submittedName>
</protein>
<dbReference type="Gene3D" id="1.10.10.10">
    <property type="entry name" value="Winged helix-like DNA-binding domain superfamily/Winged helix DNA-binding domain"/>
    <property type="match status" value="1"/>
</dbReference>
<accession>K8EM41</accession>
<dbReference type="EMBL" id="HE999757">
    <property type="protein sequence ID" value="CCO12968.2"/>
    <property type="molecule type" value="Genomic_DNA"/>
</dbReference>
<evidence type="ECO:0000313" key="3">
    <source>
        <dbReference type="Proteomes" id="UP000000212"/>
    </source>
</evidence>
<dbReference type="HOGENOM" id="CLU_010686_9_6_9"/>
<dbReference type="GO" id="GO:0003677">
    <property type="term" value="F:DNA binding"/>
    <property type="evidence" value="ECO:0007669"/>
    <property type="project" value="InterPro"/>
</dbReference>
<dbReference type="eggNOG" id="COG1961">
    <property type="taxonomic scope" value="Bacteria"/>
</dbReference>
<keyword evidence="3" id="KW-1185">Reference proteome</keyword>
<evidence type="ECO:0000259" key="1">
    <source>
        <dbReference type="PROSITE" id="PS51736"/>
    </source>
</evidence>
<gene>
    <name evidence="2" type="primary">truncated-res</name>
    <name evidence="2" type="ORF">BN424_3562</name>
</gene>
<dbReference type="PROSITE" id="PS51736">
    <property type="entry name" value="RECOMBINASES_3"/>
    <property type="match status" value="1"/>
</dbReference>
<dbReference type="Pfam" id="PF02796">
    <property type="entry name" value="HTH_7"/>
    <property type="match status" value="1"/>
</dbReference>
<name>K8EM41_CARML</name>
<dbReference type="InterPro" id="IPR036388">
    <property type="entry name" value="WH-like_DNA-bd_sf"/>
</dbReference>
<dbReference type="STRING" id="1234679.BN424_3562"/>
<dbReference type="InterPro" id="IPR006120">
    <property type="entry name" value="Resolvase_HTH_dom"/>
</dbReference>
<dbReference type="AlphaFoldDB" id="K8EM41"/>
<dbReference type="KEGG" id="cml:BN424_3562"/>
<evidence type="ECO:0000313" key="2">
    <source>
        <dbReference type="EMBL" id="CCO12968.2"/>
    </source>
</evidence>
<proteinExistence type="predicted"/>
<reference evidence="3" key="1">
    <citation type="journal article" date="2013" name="Genome Announc.">
        <title>Complete Chromosome Sequence of Carnobacterium maltaromaticum LMA 28.</title>
        <authorList>
            <person name="Cailliez-Grimal C."/>
            <person name="Chaillou S."/>
            <person name="Anba-Mondoloni J."/>
            <person name="Loux V."/>
            <person name="Afzal M.I."/>
            <person name="Rahman A."/>
            <person name="Kergourlay G."/>
            <person name="Champomier-Verges M.C."/>
            <person name="Zagorec M."/>
            <person name="Dalgaard P."/>
            <person name="Leisner J.J."/>
            <person name="Prevost H."/>
            <person name="Revol-Junelles A.M."/>
            <person name="Borges F."/>
        </authorList>
    </citation>
    <scope>NUCLEOTIDE SEQUENCE</scope>
    <source>
        <strain evidence="3">LMA28</strain>
    </source>
</reference>
<dbReference type="Proteomes" id="UP000000212">
    <property type="component" value="Chromosome"/>
</dbReference>